<organism evidence="2 3">
    <name type="scientific">Phytophthora rubi</name>
    <dbReference type="NCBI Taxonomy" id="129364"/>
    <lineage>
        <taxon>Eukaryota</taxon>
        <taxon>Sar</taxon>
        <taxon>Stramenopiles</taxon>
        <taxon>Oomycota</taxon>
        <taxon>Peronosporomycetes</taxon>
        <taxon>Peronosporales</taxon>
        <taxon>Peronosporaceae</taxon>
        <taxon>Phytophthora</taxon>
    </lineage>
</organism>
<dbReference type="Proteomes" id="UP000429607">
    <property type="component" value="Unassembled WGS sequence"/>
</dbReference>
<feature type="compositionally biased region" description="Basic and acidic residues" evidence="1">
    <location>
        <begin position="122"/>
        <end position="144"/>
    </location>
</feature>
<proteinExistence type="predicted"/>
<dbReference type="AlphaFoldDB" id="A0A6A3KEV4"/>
<protein>
    <submittedName>
        <fullName evidence="2">Uncharacterized protein</fullName>
    </submittedName>
</protein>
<feature type="compositionally biased region" description="Pro residues" evidence="1">
    <location>
        <begin position="50"/>
        <end position="60"/>
    </location>
</feature>
<accession>A0A6A3KEV4</accession>
<comment type="caution">
    <text evidence="2">The sequence shown here is derived from an EMBL/GenBank/DDBJ whole genome shotgun (WGS) entry which is preliminary data.</text>
</comment>
<sequence>MAILKRRMWCTQHEIPFQPSAHFAKMEHAAFDPLAALDAEYAAVLAQSRPPAPSAEPPHPQTGDAESAGSDSDEGESAAVGDFESYALLPSSPCHSDSDAEGPDGSPHFKEDNSQSEEDNEERPQVDTSTETKEDAALQEDKRRVIMQSMQQVKLRPPPWAEAANLTDDELVNLVQKQLGLTNNPKK</sequence>
<feature type="region of interest" description="Disordered" evidence="1">
    <location>
        <begin position="45"/>
        <end position="145"/>
    </location>
</feature>
<gene>
    <name evidence="2" type="ORF">PR001_g17317</name>
</gene>
<dbReference type="EMBL" id="QXFV01001433">
    <property type="protein sequence ID" value="KAE9005960.1"/>
    <property type="molecule type" value="Genomic_DNA"/>
</dbReference>
<evidence type="ECO:0000313" key="2">
    <source>
        <dbReference type="EMBL" id="KAE9005960.1"/>
    </source>
</evidence>
<reference evidence="2 3" key="1">
    <citation type="submission" date="2018-09" db="EMBL/GenBank/DDBJ databases">
        <title>Genomic investigation of the strawberry pathogen Phytophthora fragariae indicates pathogenicity is determined by transcriptional variation in three key races.</title>
        <authorList>
            <person name="Adams T.M."/>
            <person name="Armitage A.D."/>
            <person name="Sobczyk M.K."/>
            <person name="Bates H.J."/>
            <person name="Dunwell J.M."/>
            <person name="Nellist C.F."/>
            <person name="Harrison R.J."/>
        </authorList>
    </citation>
    <scope>NUCLEOTIDE SEQUENCE [LARGE SCALE GENOMIC DNA]</scope>
    <source>
        <strain evidence="2 3">SCRP249</strain>
    </source>
</reference>
<evidence type="ECO:0000256" key="1">
    <source>
        <dbReference type="SAM" id="MobiDB-lite"/>
    </source>
</evidence>
<name>A0A6A3KEV4_9STRA</name>
<evidence type="ECO:0000313" key="3">
    <source>
        <dbReference type="Proteomes" id="UP000429607"/>
    </source>
</evidence>